<dbReference type="AlphaFoldDB" id="A0A1B2HCX5"/>
<dbReference type="InterPro" id="IPR036390">
    <property type="entry name" value="WH_DNA-bd_sf"/>
</dbReference>
<evidence type="ECO:0000313" key="2">
    <source>
        <dbReference type="EMBL" id="ANZ35587.1"/>
    </source>
</evidence>
<dbReference type="RefSeq" id="WP_065913997.1">
    <property type="nucleotide sequence ID" value="NZ_CP016793.1"/>
</dbReference>
<dbReference type="EMBL" id="CP016793">
    <property type="protein sequence ID" value="ANZ35587.1"/>
    <property type="molecule type" value="Genomic_DNA"/>
</dbReference>
<dbReference type="Pfam" id="PF12840">
    <property type="entry name" value="HTH_20"/>
    <property type="match status" value="1"/>
</dbReference>
<sequence length="108" mass="11617">MSQGPQDQVSEVLAALADPMRRQVLDLVAAHGPVSASALANQLPVSRQAIVKHLAVLERAELVASQRAGRENCFSVRSDALDATATWMASLASQWDSRLARLKRIAEA</sequence>
<dbReference type="PROSITE" id="PS50987">
    <property type="entry name" value="HTH_ARSR_2"/>
    <property type="match status" value="1"/>
</dbReference>
<dbReference type="SUPFAM" id="SSF46785">
    <property type="entry name" value="Winged helix' DNA-binding domain"/>
    <property type="match status" value="1"/>
</dbReference>
<dbReference type="PRINTS" id="PR00778">
    <property type="entry name" value="HTHARSR"/>
</dbReference>
<evidence type="ECO:0000259" key="1">
    <source>
        <dbReference type="PROSITE" id="PS50987"/>
    </source>
</evidence>
<name>A0A1B2HCX5_9PSEU</name>
<dbReference type="Proteomes" id="UP000093053">
    <property type="component" value="Chromosome"/>
</dbReference>
<feature type="domain" description="HTH arsR-type" evidence="1">
    <location>
        <begin position="1"/>
        <end position="96"/>
    </location>
</feature>
<dbReference type="PANTHER" id="PTHR38600">
    <property type="entry name" value="TRANSCRIPTIONAL REGULATORY PROTEIN"/>
    <property type="match status" value="1"/>
</dbReference>
<dbReference type="NCBIfam" id="NF033788">
    <property type="entry name" value="HTH_metalloreg"/>
    <property type="match status" value="1"/>
</dbReference>
<dbReference type="InterPro" id="IPR011991">
    <property type="entry name" value="ArsR-like_HTH"/>
</dbReference>
<dbReference type="InterPro" id="IPR036388">
    <property type="entry name" value="WH-like_DNA-bd_sf"/>
</dbReference>
<dbReference type="STRING" id="1586287.BBK82_05325"/>
<dbReference type="GO" id="GO:0003700">
    <property type="term" value="F:DNA-binding transcription factor activity"/>
    <property type="evidence" value="ECO:0007669"/>
    <property type="project" value="InterPro"/>
</dbReference>
<gene>
    <name evidence="2" type="ORF">BBK82_05325</name>
</gene>
<evidence type="ECO:0000313" key="3">
    <source>
        <dbReference type="Proteomes" id="UP000093053"/>
    </source>
</evidence>
<reference evidence="2 3" key="1">
    <citation type="submission" date="2016-07" db="EMBL/GenBank/DDBJ databases">
        <title>Complete genome sequence of the Lentzea guizhouensis DHS C013.</title>
        <authorList>
            <person name="Cao C."/>
        </authorList>
    </citation>
    <scope>NUCLEOTIDE SEQUENCE [LARGE SCALE GENOMIC DNA]</scope>
    <source>
        <strain evidence="2 3">DHS C013</strain>
    </source>
</reference>
<dbReference type="InterPro" id="IPR001845">
    <property type="entry name" value="HTH_ArsR_DNA-bd_dom"/>
</dbReference>
<protein>
    <submittedName>
        <fullName evidence="2">Transcriptional regulator</fullName>
    </submittedName>
</protein>
<dbReference type="KEGG" id="led:BBK82_05325"/>
<accession>A0A1B2HCX5</accession>
<proteinExistence type="predicted"/>
<dbReference type="PANTHER" id="PTHR38600:SF2">
    <property type="entry name" value="SLL0088 PROTEIN"/>
    <property type="match status" value="1"/>
</dbReference>
<dbReference type="SMART" id="SM00418">
    <property type="entry name" value="HTH_ARSR"/>
    <property type="match status" value="1"/>
</dbReference>
<dbReference type="Gene3D" id="1.10.10.10">
    <property type="entry name" value="Winged helix-like DNA-binding domain superfamily/Winged helix DNA-binding domain"/>
    <property type="match status" value="1"/>
</dbReference>
<keyword evidence="3" id="KW-1185">Reference proteome</keyword>
<dbReference type="CDD" id="cd00090">
    <property type="entry name" value="HTH_ARSR"/>
    <property type="match status" value="1"/>
</dbReference>
<organism evidence="2 3">
    <name type="scientific">Lentzea guizhouensis</name>
    <dbReference type="NCBI Taxonomy" id="1586287"/>
    <lineage>
        <taxon>Bacteria</taxon>
        <taxon>Bacillati</taxon>
        <taxon>Actinomycetota</taxon>
        <taxon>Actinomycetes</taxon>
        <taxon>Pseudonocardiales</taxon>
        <taxon>Pseudonocardiaceae</taxon>
        <taxon>Lentzea</taxon>
    </lineage>
</organism>